<feature type="region of interest" description="Disordered" evidence="1">
    <location>
        <begin position="1"/>
        <end position="195"/>
    </location>
</feature>
<sequence>MATTEPTKKRKMPPTFQHYPDNIAKKMKKTWIDNKKIKSKWRAEKRKEGLISGPSVPSPQPGSEEEAVAVEEDEEDEEDEDAAVADTHSDAQEETDRPAPTPVPTRRDSSRIDRKHHHTKDVPEEKTPDSLRELTREAYSRASLHSFKADPLGRHKGRGGANQRGGRGGGRGRGDMGRGGPAMGVGRGQPNMKLRMGAMLEKIKRDLA</sequence>
<feature type="compositionally biased region" description="Basic and acidic residues" evidence="1">
    <location>
        <begin position="120"/>
        <end position="139"/>
    </location>
</feature>
<evidence type="ECO:0000256" key="1">
    <source>
        <dbReference type="SAM" id="MobiDB-lite"/>
    </source>
</evidence>
<feature type="compositionally biased region" description="Basic and acidic residues" evidence="1">
    <location>
        <begin position="87"/>
        <end position="97"/>
    </location>
</feature>
<name>A0A166JDK5_9AGAM</name>
<dbReference type="AlphaFoldDB" id="A0A166JDK5"/>
<feature type="compositionally biased region" description="Basic and acidic residues" evidence="1">
    <location>
        <begin position="30"/>
        <end position="49"/>
    </location>
</feature>
<evidence type="ECO:0000313" key="3">
    <source>
        <dbReference type="Proteomes" id="UP000076532"/>
    </source>
</evidence>
<proteinExistence type="predicted"/>
<accession>A0A166JDK5</accession>
<evidence type="ECO:0008006" key="4">
    <source>
        <dbReference type="Google" id="ProtNLM"/>
    </source>
</evidence>
<protein>
    <recommendedName>
        <fullName evidence="4">rRNA-processing protein FYV7</fullName>
    </recommendedName>
</protein>
<feature type="compositionally biased region" description="Acidic residues" evidence="1">
    <location>
        <begin position="63"/>
        <end position="83"/>
    </location>
</feature>
<keyword evidence="3" id="KW-1185">Reference proteome</keyword>
<evidence type="ECO:0000313" key="2">
    <source>
        <dbReference type="EMBL" id="KZP20751.1"/>
    </source>
</evidence>
<feature type="compositionally biased region" description="Gly residues" evidence="1">
    <location>
        <begin position="159"/>
        <end position="187"/>
    </location>
</feature>
<dbReference type="EMBL" id="KV417552">
    <property type="protein sequence ID" value="KZP20751.1"/>
    <property type="molecule type" value="Genomic_DNA"/>
</dbReference>
<organism evidence="2 3">
    <name type="scientific">Athelia psychrophila</name>
    <dbReference type="NCBI Taxonomy" id="1759441"/>
    <lineage>
        <taxon>Eukaryota</taxon>
        <taxon>Fungi</taxon>
        <taxon>Dikarya</taxon>
        <taxon>Basidiomycota</taxon>
        <taxon>Agaricomycotina</taxon>
        <taxon>Agaricomycetes</taxon>
        <taxon>Agaricomycetidae</taxon>
        <taxon>Atheliales</taxon>
        <taxon>Atheliaceae</taxon>
        <taxon>Athelia</taxon>
    </lineage>
</organism>
<gene>
    <name evidence="2" type="ORF">FIBSPDRAFT_910960</name>
</gene>
<dbReference type="Proteomes" id="UP000076532">
    <property type="component" value="Unassembled WGS sequence"/>
</dbReference>
<dbReference type="OrthoDB" id="3365439at2759"/>
<reference evidence="2 3" key="1">
    <citation type="journal article" date="2016" name="Mol. Biol. Evol.">
        <title>Comparative Genomics of Early-Diverging Mushroom-Forming Fungi Provides Insights into the Origins of Lignocellulose Decay Capabilities.</title>
        <authorList>
            <person name="Nagy L.G."/>
            <person name="Riley R."/>
            <person name="Tritt A."/>
            <person name="Adam C."/>
            <person name="Daum C."/>
            <person name="Floudas D."/>
            <person name="Sun H."/>
            <person name="Yadav J.S."/>
            <person name="Pangilinan J."/>
            <person name="Larsson K.H."/>
            <person name="Matsuura K."/>
            <person name="Barry K."/>
            <person name="Labutti K."/>
            <person name="Kuo R."/>
            <person name="Ohm R.A."/>
            <person name="Bhattacharya S.S."/>
            <person name="Shirouzu T."/>
            <person name="Yoshinaga Y."/>
            <person name="Martin F.M."/>
            <person name="Grigoriev I.V."/>
            <person name="Hibbett D.S."/>
        </authorList>
    </citation>
    <scope>NUCLEOTIDE SEQUENCE [LARGE SCALE GENOMIC DNA]</scope>
    <source>
        <strain evidence="2 3">CBS 109695</strain>
    </source>
</reference>